<dbReference type="Proteomes" id="UP000789901">
    <property type="component" value="Unassembled WGS sequence"/>
</dbReference>
<evidence type="ECO:0000313" key="2">
    <source>
        <dbReference type="Proteomes" id="UP000789901"/>
    </source>
</evidence>
<protein>
    <submittedName>
        <fullName evidence="1">17582_t:CDS:1</fullName>
    </submittedName>
</protein>
<evidence type="ECO:0000313" key="1">
    <source>
        <dbReference type="EMBL" id="CAG8736374.1"/>
    </source>
</evidence>
<accession>A0ABN7V6A1</accession>
<reference evidence="1 2" key="1">
    <citation type="submission" date="2021-06" db="EMBL/GenBank/DDBJ databases">
        <authorList>
            <person name="Kallberg Y."/>
            <person name="Tangrot J."/>
            <person name="Rosling A."/>
        </authorList>
    </citation>
    <scope>NUCLEOTIDE SEQUENCE [LARGE SCALE GENOMIC DNA]</scope>
    <source>
        <strain evidence="1 2">120-4 pot B 10/14</strain>
    </source>
</reference>
<gene>
    <name evidence="1" type="ORF">GMARGA_LOCUS14910</name>
</gene>
<proteinExistence type="predicted"/>
<dbReference type="EMBL" id="CAJVQB010010076">
    <property type="protein sequence ID" value="CAG8736374.1"/>
    <property type="molecule type" value="Genomic_DNA"/>
</dbReference>
<feature type="non-terminal residue" evidence="1">
    <location>
        <position position="1"/>
    </location>
</feature>
<sequence>SNNLFVIIIIQYLSISRYRDQLGINTIKDESSALVTIDHSFNINEDGWCIR</sequence>
<keyword evidence="2" id="KW-1185">Reference proteome</keyword>
<name>A0ABN7V6A1_GIGMA</name>
<comment type="caution">
    <text evidence="1">The sequence shown here is derived from an EMBL/GenBank/DDBJ whole genome shotgun (WGS) entry which is preliminary data.</text>
</comment>
<organism evidence="1 2">
    <name type="scientific">Gigaspora margarita</name>
    <dbReference type="NCBI Taxonomy" id="4874"/>
    <lineage>
        <taxon>Eukaryota</taxon>
        <taxon>Fungi</taxon>
        <taxon>Fungi incertae sedis</taxon>
        <taxon>Mucoromycota</taxon>
        <taxon>Glomeromycotina</taxon>
        <taxon>Glomeromycetes</taxon>
        <taxon>Diversisporales</taxon>
        <taxon>Gigasporaceae</taxon>
        <taxon>Gigaspora</taxon>
    </lineage>
</organism>